<dbReference type="Ensembl" id="ENSSSCT00000057774.2">
    <property type="protein sequence ID" value="ENSSSCP00000039041.2"/>
    <property type="gene ID" value="ENSSSCG00000035214.2"/>
</dbReference>
<sequence>MPLSHRGRGTRPAGSRVASTSLPRATAHSPRRAVPGTPLSNHAQRLTRRRHSSEQVPLGPEPQADFRSGKWLQERAGGDARDSQQTPRAGMGSKHRSVHEDVVIPWASDNDSGSVDLQLSNLEDIKKGPSSLELIDSDILDIPGLPREPLTDTFRQLTHQGPLGKVIVERLIQFIREFFNGELKSELEKLTFLRSLSSLSQTLPYDETTESFIYSHRADIVHMLNVIPGSDLGIRAAETKP</sequence>
<feature type="region of interest" description="Disordered" evidence="1">
    <location>
        <begin position="1"/>
        <end position="97"/>
    </location>
</feature>
<proteinExistence type="predicted"/>
<reference evidence="2" key="3">
    <citation type="submission" date="2025-08" db="UniProtKB">
        <authorList>
            <consortium name="Ensembl"/>
        </authorList>
    </citation>
    <scope>IDENTIFICATION</scope>
</reference>
<keyword evidence="3" id="KW-1185">Reference proteome</keyword>
<organism evidence="2 3">
    <name type="scientific">Sus scrofa</name>
    <name type="common">Pig</name>
    <dbReference type="NCBI Taxonomy" id="9823"/>
    <lineage>
        <taxon>Eukaryota</taxon>
        <taxon>Metazoa</taxon>
        <taxon>Chordata</taxon>
        <taxon>Craniata</taxon>
        <taxon>Vertebrata</taxon>
        <taxon>Euteleostomi</taxon>
        <taxon>Mammalia</taxon>
        <taxon>Eutheria</taxon>
        <taxon>Laurasiatheria</taxon>
        <taxon>Artiodactyla</taxon>
        <taxon>Suina</taxon>
        <taxon>Suidae</taxon>
        <taxon>Sus</taxon>
    </lineage>
</organism>
<dbReference type="GeneTree" id="ENSGT00940000160596"/>
<protein>
    <submittedName>
        <fullName evidence="2">Uncharacterized protein</fullName>
    </submittedName>
</protein>
<dbReference type="Proteomes" id="UP000008227">
    <property type="component" value="Chromosome 17"/>
</dbReference>
<dbReference type="STRING" id="9823.ENSSSCP00000039041"/>
<evidence type="ECO:0000256" key="1">
    <source>
        <dbReference type="SAM" id="MobiDB-lite"/>
    </source>
</evidence>
<evidence type="ECO:0000313" key="3">
    <source>
        <dbReference type="Proteomes" id="UP000008227"/>
    </source>
</evidence>
<name>A0A287A5K3_PIG</name>
<accession>A0A287A5K3</accession>
<reference evidence="2" key="2">
    <citation type="journal article" date="2020" name="Gigascience">
        <title>An improved pig reference genome sequence to enable pig genetics and genomics research.</title>
        <authorList>
            <person name="Warr A."/>
            <person name="Affara N."/>
            <person name="Aken B."/>
            <person name="Beiki H."/>
            <person name="Bickhart D.M."/>
            <person name="Billis K."/>
            <person name="Chow W."/>
            <person name="Eory L."/>
            <person name="Finlayson H.A."/>
            <person name="Flicek P."/>
            <person name="Giron C.G."/>
            <person name="Griffin D.K."/>
            <person name="Hall R."/>
            <person name="Hannum G."/>
            <person name="Hourlier T."/>
            <person name="Howe K."/>
            <person name="Hume D.A."/>
            <person name="Izuogu O."/>
            <person name="Kim K."/>
            <person name="Koren S."/>
            <person name="Liu H."/>
            <person name="Manchanda N."/>
            <person name="Martin F.J."/>
            <person name="Nonneman D.J."/>
            <person name="O'Connor R.E."/>
            <person name="Phillippy A.M."/>
            <person name="Rohrer G.A."/>
            <person name="Rosen B.D."/>
            <person name="Rund L.A."/>
            <person name="Sargent C.A."/>
            <person name="Schook L.B."/>
            <person name="Schroeder S.G."/>
            <person name="Schwartz A.S."/>
            <person name="Skinner B.M."/>
            <person name="Talbot R."/>
            <person name="Tseng E."/>
            <person name="Tuggle C.K."/>
            <person name="Watson M."/>
            <person name="Smith T.P.L."/>
            <person name="Archibald A.L."/>
        </authorList>
    </citation>
    <scope>NUCLEOTIDE SEQUENCE [LARGE SCALE GENOMIC DNA]</scope>
    <source>
        <strain evidence="2">Duroc</strain>
    </source>
</reference>
<dbReference type="Bgee" id="ENSSSCG00000035214">
    <property type="expression patterns" value="Expressed in testis and 6 other cell types or tissues"/>
</dbReference>
<reference evidence="3" key="1">
    <citation type="submission" date="2009-11" db="EMBL/GenBank/DDBJ databases">
        <authorList>
            <consortium name="Porcine genome sequencing project"/>
        </authorList>
    </citation>
    <scope>NUCLEOTIDE SEQUENCE [LARGE SCALE GENOMIC DNA]</scope>
    <source>
        <strain evidence="3">Duroc</strain>
    </source>
</reference>
<feature type="compositionally biased region" description="Basic and acidic residues" evidence="1">
    <location>
        <begin position="72"/>
        <end position="82"/>
    </location>
</feature>
<evidence type="ECO:0000313" key="2">
    <source>
        <dbReference type="Ensembl" id="ENSSSCP00000039041.2"/>
    </source>
</evidence>
<reference evidence="2" key="4">
    <citation type="submission" date="2025-09" db="UniProtKB">
        <authorList>
            <consortium name="Ensembl"/>
        </authorList>
    </citation>
    <scope>IDENTIFICATION</scope>
</reference>
<dbReference type="AlphaFoldDB" id="A0A287A5K3"/>
<dbReference type="InParanoid" id="A0A287A5K3"/>